<proteinExistence type="predicted"/>
<feature type="non-terminal residue" evidence="1">
    <location>
        <position position="1"/>
    </location>
</feature>
<accession>A0A392QTV2</accession>
<dbReference type="Proteomes" id="UP000265520">
    <property type="component" value="Unassembled WGS sequence"/>
</dbReference>
<evidence type="ECO:0000313" key="1">
    <source>
        <dbReference type="EMBL" id="MCI27292.1"/>
    </source>
</evidence>
<sequence>DSWWLKGMKRWAVGDSATSTKKRILERKRKLDLPHWEITTKLKKQTKDKRISQEKLRGGDSRKKNTEVLGFTDESWRWFLEMQSSIYPSSILI</sequence>
<reference evidence="1 2" key="1">
    <citation type="journal article" date="2018" name="Front. Plant Sci.">
        <title>Red Clover (Trifolium pratense) and Zigzag Clover (T. medium) - A Picture of Genomic Similarities and Differences.</title>
        <authorList>
            <person name="Dluhosova J."/>
            <person name="Istvanek J."/>
            <person name="Nedelnik J."/>
            <person name="Repkova J."/>
        </authorList>
    </citation>
    <scope>NUCLEOTIDE SEQUENCE [LARGE SCALE GENOMIC DNA]</scope>
    <source>
        <strain evidence="2">cv. 10/8</strain>
        <tissue evidence="1">Leaf</tissue>
    </source>
</reference>
<organism evidence="1 2">
    <name type="scientific">Trifolium medium</name>
    <dbReference type="NCBI Taxonomy" id="97028"/>
    <lineage>
        <taxon>Eukaryota</taxon>
        <taxon>Viridiplantae</taxon>
        <taxon>Streptophyta</taxon>
        <taxon>Embryophyta</taxon>
        <taxon>Tracheophyta</taxon>
        <taxon>Spermatophyta</taxon>
        <taxon>Magnoliopsida</taxon>
        <taxon>eudicotyledons</taxon>
        <taxon>Gunneridae</taxon>
        <taxon>Pentapetalae</taxon>
        <taxon>rosids</taxon>
        <taxon>fabids</taxon>
        <taxon>Fabales</taxon>
        <taxon>Fabaceae</taxon>
        <taxon>Papilionoideae</taxon>
        <taxon>50 kb inversion clade</taxon>
        <taxon>NPAAA clade</taxon>
        <taxon>Hologalegina</taxon>
        <taxon>IRL clade</taxon>
        <taxon>Trifolieae</taxon>
        <taxon>Trifolium</taxon>
    </lineage>
</organism>
<name>A0A392QTV2_9FABA</name>
<keyword evidence="2" id="KW-1185">Reference proteome</keyword>
<dbReference type="EMBL" id="LXQA010158463">
    <property type="protein sequence ID" value="MCI27292.1"/>
    <property type="molecule type" value="Genomic_DNA"/>
</dbReference>
<protein>
    <submittedName>
        <fullName evidence="1">Uncharacterized protein</fullName>
    </submittedName>
</protein>
<comment type="caution">
    <text evidence="1">The sequence shown here is derived from an EMBL/GenBank/DDBJ whole genome shotgun (WGS) entry which is preliminary data.</text>
</comment>
<dbReference type="AlphaFoldDB" id="A0A392QTV2"/>
<evidence type="ECO:0000313" key="2">
    <source>
        <dbReference type="Proteomes" id="UP000265520"/>
    </source>
</evidence>